<gene>
    <name evidence="2" type="ORF">MPRM_52780</name>
</gene>
<dbReference type="EMBL" id="AP022614">
    <property type="protein sequence ID" value="BBZ47997.1"/>
    <property type="molecule type" value="Genomic_DNA"/>
</dbReference>
<feature type="transmembrane region" description="Helical" evidence="1">
    <location>
        <begin position="19"/>
        <end position="38"/>
    </location>
</feature>
<evidence type="ECO:0000313" key="3">
    <source>
        <dbReference type="Proteomes" id="UP000467105"/>
    </source>
</evidence>
<proteinExistence type="predicted"/>
<evidence type="ECO:0000313" key="2">
    <source>
        <dbReference type="EMBL" id="BBZ47997.1"/>
    </source>
</evidence>
<keyword evidence="3" id="KW-1185">Reference proteome</keyword>
<dbReference type="AlphaFoldDB" id="A0A7I7Z337"/>
<dbReference type="RefSeq" id="WP_161494224.1">
    <property type="nucleotide sequence ID" value="NZ_AP022614.1"/>
</dbReference>
<keyword evidence="1" id="KW-0812">Transmembrane</keyword>
<accession>A0A7I7Z337</accession>
<keyword evidence="1" id="KW-1133">Transmembrane helix</keyword>
<protein>
    <submittedName>
        <fullName evidence="2">Uncharacterized protein</fullName>
    </submittedName>
</protein>
<name>A0A7I7Z337_9MYCO</name>
<organism evidence="2 3">
    <name type="scientific">Mycobacterium parmense</name>
    <dbReference type="NCBI Taxonomy" id="185642"/>
    <lineage>
        <taxon>Bacteria</taxon>
        <taxon>Bacillati</taxon>
        <taxon>Actinomycetota</taxon>
        <taxon>Actinomycetes</taxon>
        <taxon>Mycobacteriales</taxon>
        <taxon>Mycobacteriaceae</taxon>
        <taxon>Mycobacterium</taxon>
        <taxon>Mycobacterium simiae complex</taxon>
    </lineage>
</organism>
<reference evidence="2 3" key="1">
    <citation type="journal article" date="2019" name="Emerg. Microbes Infect.">
        <title>Comprehensive subspecies identification of 175 nontuberculous mycobacteria species based on 7547 genomic profiles.</title>
        <authorList>
            <person name="Matsumoto Y."/>
            <person name="Kinjo T."/>
            <person name="Motooka D."/>
            <person name="Nabeya D."/>
            <person name="Jung N."/>
            <person name="Uechi K."/>
            <person name="Horii T."/>
            <person name="Iida T."/>
            <person name="Fujita J."/>
            <person name="Nakamura S."/>
        </authorList>
    </citation>
    <scope>NUCLEOTIDE SEQUENCE [LARGE SCALE GENOMIC DNA]</scope>
    <source>
        <strain evidence="2 3">JCM 14742</strain>
    </source>
</reference>
<sequence length="49" mass="5038">MTGLGCRAYAAGPLPPSNVPWVVEVGGWIAFGLVAVFLKAAERGVQAIP</sequence>
<evidence type="ECO:0000256" key="1">
    <source>
        <dbReference type="SAM" id="Phobius"/>
    </source>
</evidence>
<dbReference type="Proteomes" id="UP000467105">
    <property type="component" value="Chromosome"/>
</dbReference>
<keyword evidence="1" id="KW-0472">Membrane</keyword>